<evidence type="ECO:0000256" key="2">
    <source>
        <dbReference type="ARBA" id="ARBA00004496"/>
    </source>
</evidence>
<evidence type="ECO:0000256" key="4">
    <source>
        <dbReference type="ARBA" id="ARBA00016065"/>
    </source>
</evidence>
<evidence type="ECO:0000256" key="3">
    <source>
        <dbReference type="ARBA" id="ARBA00009471"/>
    </source>
</evidence>
<dbReference type="InParanoid" id="A0A0B2UMM4"/>
<dbReference type="Pfam" id="PF05786">
    <property type="entry name" value="Cnd2"/>
    <property type="match status" value="2"/>
</dbReference>
<gene>
    <name evidence="11" type="ORF">M896_021250</name>
</gene>
<proteinExistence type="inferred from homology"/>
<dbReference type="OrthoDB" id="362021at2759"/>
<evidence type="ECO:0000256" key="8">
    <source>
        <dbReference type="ARBA" id="ARBA00022776"/>
    </source>
</evidence>
<keyword evidence="5" id="KW-0158">Chromosome</keyword>
<dbReference type="HOGENOM" id="CLU_615425_0_0_1"/>
<keyword evidence="10" id="KW-0131">Cell cycle</keyword>
<dbReference type="GO" id="GO:0000796">
    <property type="term" value="C:condensin complex"/>
    <property type="evidence" value="ECO:0007669"/>
    <property type="project" value="InterPro"/>
</dbReference>
<keyword evidence="7" id="KW-0132">Cell division</keyword>
<dbReference type="InterPro" id="IPR022816">
    <property type="entry name" value="Condensin_barren_su2"/>
</dbReference>
<dbReference type="GO" id="GO:0005737">
    <property type="term" value="C:cytoplasm"/>
    <property type="evidence" value="ECO:0007669"/>
    <property type="project" value="UniProtKB-SubCell"/>
</dbReference>
<dbReference type="GO" id="GO:0003682">
    <property type="term" value="F:chromatin binding"/>
    <property type="evidence" value="ECO:0007669"/>
    <property type="project" value="TreeGrafter"/>
</dbReference>
<dbReference type="VEuPathDB" id="MicrosporidiaDB:M896_021250"/>
<evidence type="ECO:0000256" key="7">
    <source>
        <dbReference type="ARBA" id="ARBA00022618"/>
    </source>
</evidence>
<evidence type="ECO:0000256" key="9">
    <source>
        <dbReference type="ARBA" id="ARBA00023067"/>
    </source>
</evidence>
<dbReference type="GeneID" id="26261220"/>
<keyword evidence="9" id="KW-0226">DNA condensation</keyword>
<evidence type="ECO:0000256" key="5">
    <source>
        <dbReference type="ARBA" id="ARBA00022454"/>
    </source>
</evidence>
<evidence type="ECO:0000313" key="12">
    <source>
        <dbReference type="Proteomes" id="UP000031056"/>
    </source>
</evidence>
<sequence>MSTGDLRAWLKAAAENKITTKNTWKATLIDHFTNIDEFKERHGINFQKAGCALDGCAKVYSTRVDDVSESAMRLLEGFGGDDALKKRHSKKQSKVTIEKNIGNLNVKISRTKYGIDPKSVYLSSLPENSMMLSNLGVSMDGVLRMGSHVDESKYMMLIEDIGVYVNLPPDGMLISPSITTDNDVKAATFESTVIAMPDCEDSVGFDDLLEFENIPVIISSQKPVFNETSFSYFKGWAGPGCWKVNARMNGRKGKKEGCNKQKETVCVDFTEPVDSDWVMEPGNTLFEPACIVERREKQHLLPQDYSLKTRDLYKYIVMDGMFCMSADEELRAVNRSFDCSFAQNVLEEPMDEAIDVNMQSEVDIKRLIEKEGGIEQSRYPFRKAAKRVDIKKLKDNVFGCMKSKGCIGLASIFKGVYSMYNDSECKDISVHLCFLSLLHLANERNVCLKSVNDDVEACIPV</sequence>
<comment type="subcellular location">
    <subcellularLocation>
        <location evidence="1">Chromosome</location>
    </subcellularLocation>
    <subcellularLocation>
        <location evidence="2">Cytoplasm</location>
    </subcellularLocation>
</comment>
<accession>A0A0B2UMM4</accession>
<evidence type="ECO:0000256" key="6">
    <source>
        <dbReference type="ARBA" id="ARBA00022490"/>
    </source>
</evidence>
<keyword evidence="6" id="KW-0963">Cytoplasm</keyword>
<dbReference type="PANTHER" id="PTHR13108">
    <property type="entry name" value="CONDENSIN COMPLEX SUBUNIT 2"/>
    <property type="match status" value="1"/>
</dbReference>
<dbReference type="RefSeq" id="XP_014564329.1">
    <property type="nucleotide sequence ID" value="XM_014708843.1"/>
</dbReference>
<reference evidence="11 12" key="1">
    <citation type="journal article" date="2014" name="MBio">
        <title>The Ordospora colligata genome; evolution of extreme reduction in microsporidia and host-to-parasite horizontal gene transfer.</title>
        <authorList>
            <person name="Pombert J.-F."/>
            <person name="Haag K.L."/>
            <person name="Beidas S."/>
            <person name="Ebert D."/>
            <person name="Keeling P.J."/>
        </authorList>
    </citation>
    <scope>NUCLEOTIDE SEQUENCE [LARGE SCALE GENOMIC DNA]</scope>
    <source>
        <strain evidence="11 12">OC4</strain>
    </source>
</reference>
<name>A0A0B2UMM4_9MICR</name>
<keyword evidence="8" id="KW-0498">Mitosis</keyword>
<evidence type="ECO:0000256" key="1">
    <source>
        <dbReference type="ARBA" id="ARBA00004286"/>
    </source>
</evidence>
<dbReference type="AlphaFoldDB" id="A0A0B2UMM4"/>
<dbReference type="STRING" id="1354746.A0A0B2UMM4"/>
<dbReference type="GO" id="GO:0051301">
    <property type="term" value="P:cell division"/>
    <property type="evidence" value="ECO:0007669"/>
    <property type="project" value="UniProtKB-KW"/>
</dbReference>
<comment type="caution">
    <text evidence="11">The sequence shown here is derived from an EMBL/GenBank/DDBJ whole genome shotgun (WGS) entry which is preliminary data.</text>
</comment>
<dbReference type="GO" id="GO:0007076">
    <property type="term" value="P:mitotic chromosome condensation"/>
    <property type="evidence" value="ECO:0007669"/>
    <property type="project" value="InterPro"/>
</dbReference>
<dbReference type="PANTHER" id="PTHR13108:SF9">
    <property type="entry name" value="CONDENSIN COMPLEX SUBUNIT 2"/>
    <property type="match status" value="1"/>
</dbReference>
<evidence type="ECO:0000256" key="10">
    <source>
        <dbReference type="ARBA" id="ARBA00023306"/>
    </source>
</evidence>
<protein>
    <recommendedName>
        <fullName evidence="4">Condensin complex subunit 2</fullName>
    </recommendedName>
</protein>
<dbReference type="EMBL" id="JOKQ01000002">
    <property type="protein sequence ID" value="KHN70287.1"/>
    <property type="molecule type" value="Genomic_DNA"/>
</dbReference>
<organism evidence="11 12">
    <name type="scientific">Ordospora colligata OC4</name>
    <dbReference type="NCBI Taxonomy" id="1354746"/>
    <lineage>
        <taxon>Eukaryota</taxon>
        <taxon>Fungi</taxon>
        <taxon>Fungi incertae sedis</taxon>
        <taxon>Microsporidia</taxon>
        <taxon>Ordosporidae</taxon>
        <taxon>Ordospora</taxon>
    </lineage>
</organism>
<comment type="similarity">
    <text evidence="3">Belongs to the CND2 (condensin subunit 2) family.</text>
</comment>
<dbReference type="Proteomes" id="UP000031056">
    <property type="component" value="Unassembled WGS sequence"/>
</dbReference>
<evidence type="ECO:0000313" key="11">
    <source>
        <dbReference type="EMBL" id="KHN70287.1"/>
    </source>
</evidence>
<keyword evidence="12" id="KW-1185">Reference proteome</keyword>